<evidence type="ECO:0000259" key="3">
    <source>
        <dbReference type="Pfam" id="PF13579"/>
    </source>
</evidence>
<dbReference type="PANTHER" id="PTHR45947:SF3">
    <property type="entry name" value="SULFOQUINOVOSYL TRANSFERASE SQD2"/>
    <property type="match status" value="1"/>
</dbReference>
<proteinExistence type="predicted"/>
<feature type="domain" description="Glycosyltransferase subfamily 4-like N-terminal" evidence="2">
    <location>
        <begin position="21"/>
        <end position="187"/>
    </location>
</feature>
<dbReference type="CDD" id="cd03801">
    <property type="entry name" value="GT4_PimA-like"/>
    <property type="match status" value="2"/>
</dbReference>
<dbReference type="InterPro" id="IPR028098">
    <property type="entry name" value="Glyco_trans_4-like_N"/>
</dbReference>
<gene>
    <name evidence="4" type="ORF">A3F55_03055</name>
</gene>
<sequence>MTSPPRNTVLISTPYFPPQAGGVERYALEIAKGLQQKSSFRVVVVTTGAKSGTDLKEVYEGLTVYRLGYAFKISNTPFSFRWFWKVKTILNKEQPDIVHVHMPVPGLGDIVAFFTSRKKLVVTYHGQSMKKGTLLSDMAVWLYEYTMLPILLKRAVSVVCSSEWVRQHFLRAYRHKSVTIPPGVDTSVFTPQAGVVRSPSTILFVAASLSRACEYKGLPLLLEAVNEVHRRGIPVRLVVVGEGDMKESYQASVRSEGLASIVYFTGRLGGMELSKAYAGASLFVLPTSNDSYPTVILEAMSAGLPVISTMVGEIPTMVENGVNGFVIEPHDKDELVEKICTLLTDPAKRAEFSAAAQSKISQGFSWGQRIYSYEKIFTNILSPRRTIVHCLGYYPPHVGGMEQRVQELATLLASRGEEVVVLTSRMGTRARKEVQRGVRVFYLRTIEFAHTPVTPGIFYRLLTLPKNSILHLHVAQAFFPEMVWLAAKLRGFPYVAHIRLLLEVPSGFFGILLPIYSKIVLGPVLRGAQKIIVLTPGYKDILYKRFGIPQEKIVVIPNATTFTRVSEPRQYIHTPLRILAVGRISVQKNYPLMLKVAAQLKKEYGLNFTLTIVGTGSSQREIEREVLALDIEREVHFAGELRGEALQKIYKESDLLLHTAFVEGFGTVFVEAMSKGLPIIASDVLGIKDVVVHERNGLRAPLSADEMSRAVMRLVNDSKLYADLSANNLRDVEKYNWNAIVDQTLAVYNALTP</sequence>
<feature type="domain" description="Glycosyltransferase subfamily 4-like N-terminal" evidence="3">
    <location>
        <begin position="399"/>
        <end position="558"/>
    </location>
</feature>
<dbReference type="InterPro" id="IPR050194">
    <property type="entry name" value="Glycosyltransferase_grp1"/>
</dbReference>
<dbReference type="InterPro" id="IPR001296">
    <property type="entry name" value="Glyco_trans_1"/>
</dbReference>
<dbReference type="AlphaFoldDB" id="A0A1F4XTR0"/>
<dbReference type="Pfam" id="PF13692">
    <property type="entry name" value="Glyco_trans_1_4"/>
    <property type="match status" value="1"/>
</dbReference>
<evidence type="ECO:0000313" key="5">
    <source>
        <dbReference type="Proteomes" id="UP000178091"/>
    </source>
</evidence>
<evidence type="ECO:0000313" key="4">
    <source>
        <dbReference type="EMBL" id="OGC85087.1"/>
    </source>
</evidence>
<feature type="domain" description="Glycosyl transferase family 1" evidence="1">
    <location>
        <begin position="574"/>
        <end position="728"/>
    </location>
</feature>
<dbReference type="PANTHER" id="PTHR45947">
    <property type="entry name" value="SULFOQUINOVOSYL TRANSFERASE SQD2"/>
    <property type="match status" value="1"/>
</dbReference>
<evidence type="ECO:0000259" key="1">
    <source>
        <dbReference type="Pfam" id="PF00534"/>
    </source>
</evidence>
<reference evidence="4 5" key="1">
    <citation type="journal article" date="2016" name="Nat. Commun.">
        <title>Thousands of microbial genomes shed light on interconnected biogeochemical processes in an aquifer system.</title>
        <authorList>
            <person name="Anantharaman K."/>
            <person name="Brown C.T."/>
            <person name="Hug L.A."/>
            <person name="Sharon I."/>
            <person name="Castelle C.J."/>
            <person name="Probst A.J."/>
            <person name="Thomas B.C."/>
            <person name="Singh A."/>
            <person name="Wilkins M.J."/>
            <person name="Karaoz U."/>
            <person name="Brodie E.L."/>
            <person name="Williams K.H."/>
            <person name="Hubbard S.S."/>
            <person name="Banfield J.F."/>
        </authorList>
    </citation>
    <scope>NUCLEOTIDE SEQUENCE [LARGE SCALE GENOMIC DNA]</scope>
</reference>
<accession>A0A1F4XTR0</accession>
<protein>
    <recommendedName>
        <fullName evidence="6">Glycosyltransferase</fullName>
    </recommendedName>
</protein>
<evidence type="ECO:0000259" key="2">
    <source>
        <dbReference type="Pfam" id="PF13439"/>
    </source>
</evidence>
<dbReference type="Proteomes" id="UP000178091">
    <property type="component" value="Unassembled WGS sequence"/>
</dbReference>
<dbReference type="GO" id="GO:0016757">
    <property type="term" value="F:glycosyltransferase activity"/>
    <property type="evidence" value="ECO:0007669"/>
    <property type="project" value="InterPro"/>
</dbReference>
<comment type="caution">
    <text evidence="4">The sequence shown here is derived from an EMBL/GenBank/DDBJ whole genome shotgun (WGS) entry which is preliminary data.</text>
</comment>
<dbReference type="Pfam" id="PF00534">
    <property type="entry name" value="Glycos_transf_1"/>
    <property type="match status" value="1"/>
</dbReference>
<dbReference type="SUPFAM" id="SSF53756">
    <property type="entry name" value="UDP-Glycosyltransferase/glycogen phosphorylase"/>
    <property type="match status" value="2"/>
</dbReference>
<organism evidence="4 5">
    <name type="scientific">Candidatus Adlerbacteria bacterium RIFCSPHIGHO2_12_FULL_53_18</name>
    <dbReference type="NCBI Taxonomy" id="1797242"/>
    <lineage>
        <taxon>Bacteria</taxon>
        <taxon>Candidatus Adleribacteriota</taxon>
    </lineage>
</organism>
<dbReference type="Gene3D" id="3.40.50.2000">
    <property type="entry name" value="Glycogen Phosphorylase B"/>
    <property type="match status" value="4"/>
</dbReference>
<dbReference type="Pfam" id="PF13439">
    <property type="entry name" value="Glyco_transf_4"/>
    <property type="match status" value="1"/>
</dbReference>
<name>A0A1F4XTR0_9BACT</name>
<dbReference type="Pfam" id="PF13579">
    <property type="entry name" value="Glyco_trans_4_4"/>
    <property type="match status" value="1"/>
</dbReference>
<evidence type="ECO:0008006" key="6">
    <source>
        <dbReference type="Google" id="ProtNLM"/>
    </source>
</evidence>
<dbReference type="EMBL" id="MEWW01000004">
    <property type="protein sequence ID" value="OGC85087.1"/>
    <property type="molecule type" value="Genomic_DNA"/>
</dbReference>